<keyword evidence="2" id="KW-1185">Reference proteome</keyword>
<reference evidence="1" key="1">
    <citation type="submission" date="2021-01" db="EMBL/GenBank/DDBJ databases">
        <title>A chromosome-scale assembly of European eel, Anguilla anguilla.</title>
        <authorList>
            <person name="Henkel C."/>
            <person name="Jong-Raadsen S.A."/>
            <person name="Dufour S."/>
            <person name="Weltzien F.-A."/>
            <person name="Palstra A.P."/>
            <person name="Pelster B."/>
            <person name="Spaink H.P."/>
            <person name="Van Den Thillart G.E."/>
            <person name="Jansen H."/>
            <person name="Zahm M."/>
            <person name="Klopp C."/>
            <person name="Cedric C."/>
            <person name="Louis A."/>
            <person name="Berthelot C."/>
            <person name="Parey E."/>
            <person name="Roest Crollius H."/>
            <person name="Montfort J."/>
            <person name="Robinson-Rechavi M."/>
            <person name="Bucao C."/>
            <person name="Bouchez O."/>
            <person name="Gislard M."/>
            <person name="Lluch J."/>
            <person name="Milhes M."/>
            <person name="Lampietro C."/>
            <person name="Lopez Roques C."/>
            <person name="Donnadieu C."/>
            <person name="Braasch I."/>
            <person name="Desvignes T."/>
            <person name="Postlethwait J."/>
            <person name="Bobe J."/>
            <person name="Guiguen Y."/>
            <person name="Dirks R."/>
        </authorList>
    </citation>
    <scope>NUCLEOTIDE SEQUENCE</scope>
    <source>
        <strain evidence="1">Tag_6206</strain>
        <tissue evidence="1">Liver</tissue>
    </source>
</reference>
<protein>
    <submittedName>
        <fullName evidence="1">Uncharacterized protein</fullName>
    </submittedName>
</protein>
<comment type="caution">
    <text evidence="1">The sequence shown here is derived from an EMBL/GenBank/DDBJ whole genome shotgun (WGS) entry which is preliminary data.</text>
</comment>
<gene>
    <name evidence="1" type="ORF">ANANG_G00229260</name>
</gene>
<evidence type="ECO:0000313" key="1">
    <source>
        <dbReference type="EMBL" id="KAG5838957.1"/>
    </source>
</evidence>
<dbReference type="AlphaFoldDB" id="A0A9D3LZG6"/>
<dbReference type="Proteomes" id="UP001044222">
    <property type="component" value="Chromosome 12"/>
</dbReference>
<accession>A0A9D3LZG6</accession>
<proteinExistence type="predicted"/>
<sequence>MFLNQPVHGKHHQTTDRLDWAPDSVCVVLGKFRQKSVKTERAPETWTACSRLSVQVSQPSISSRSHRPLCALSDATAAAGATDLSALSVMLQLQQEPQTSLRSQ</sequence>
<evidence type="ECO:0000313" key="2">
    <source>
        <dbReference type="Proteomes" id="UP001044222"/>
    </source>
</evidence>
<organism evidence="1 2">
    <name type="scientific">Anguilla anguilla</name>
    <name type="common">European freshwater eel</name>
    <name type="synonym">Muraena anguilla</name>
    <dbReference type="NCBI Taxonomy" id="7936"/>
    <lineage>
        <taxon>Eukaryota</taxon>
        <taxon>Metazoa</taxon>
        <taxon>Chordata</taxon>
        <taxon>Craniata</taxon>
        <taxon>Vertebrata</taxon>
        <taxon>Euteleostomi</taxon>
        <taxon>Actinopterygii</taxon>
        <taxon>Neopterygii</taxon>
        <taxon>Teleostei</taxon>
        <taxon>Anguilliformes</taxon>
        <taxon>Anguillidae</taxon>
        <taxon>Anguilla</taxon>
    </lineage>
</organism>
<name>A0A9D3LZG6_ANGAN</name>
<dbReference type="EMBL" id="JAFIRN010000012">
    <property type="protein sequence ID" value="KAG5838957.1"/>
    <property type="molecule type" value="Genomic_DNA"/>
</dbReference>